<evidence type="ECO:0000256" key="13">
    <source>
        <dbReference type="SAM" id="Phobius"/>
    </source>
</evidence>
<evidence type="ECO:0000256" key="11">
    <source>
        <dbReference type="ARBA" id="ARBA00023136"/>
    </source>
</evidence>
<keyword evidence="5" id="KW-0349">Heme</keyword>
<dbReference type="Gene3D" id="1.20.950.20">
    <property type="entry name" value="Transmembrane di-heme cytochromes, Chain C"/>
    <property type="match status" value="1"/>
</dbReference>
<dbReference type="Pfam" id="PF01292">
    <property type="entry name" value="Ni_hydr_CYTB"/>
    <property type="match status" value="1"/>
</dbReference>
<evidence type="ECO:0000256" key="4">
    <source>
        <dbReference type="ARBA" id="ARBA00022475"/>
    </source>
</evidence>
<reference evidence="15 16" key="1">
    <citation type="journal article" date="2022" name="Arch. Microbiol.">
        <title>Paraburkholderia bengalensis sp. nov. isolated from roots of Oryza sativa, IR64.</title>
        <authorList>
            <person name="Nag P."/>
            <person name="Mondal N."/>
            <person name="Sarkar J."/>
            <person name="Das S."/>
        </authorList>
    </citation>
    <scope>NUCLEOTIDE SEQUENCE [LARGE SCALE GENOMIC DNA]</scope>
    <source>
        <strain evidence="15 16">IR64_4_BI</strain>
    </source>
</reference>
<feature type="transmembrane region" description="Helical" evidence="13">
    <location>
        <begin position="46"/>
        <end position="67"/>
    </location>
</feature>
<comment type="caution">
    <text evidence="15">The sequence shown here is derived from an EMBL/GenBank/DDBJ whole genome shotgun (WGS) entry which is preliminary data.</text>
</comment>
<dbReference type="InterPro" id="IPR052168">
    <property type="entry name" value="Cytochrome_b561_oxidase"/>
</dbReference>
<keyword evidence="10" id="KW-0408">Iron</keyword>
<evidence type="ECO:0000256" key="1">
    <source>
        <dbReference type="ARBA" id="ARBA00001970"/>
    </source>
</evidence>
<keyword evidence="6 13" id="KW-0812">Transmembrane</keyword>
<dbReference type="EMBL" id="JACFYJ010000027">
    <property type="protein sequence ID" value="MEI5998986.1"/>
    <property type="molecule type" value="Genomic_DNA"/>
</dbReference>
<evidence type="ECO:0000256" key="6">
    <source>
        <dbReference type="ARBA" id="ARBA00022692"/>
    </source>
</evidence>
<keyword evidence="9 13" id="KW-1133">Transmembrane helix</keyword>
<dbReference type="PANTHER" id="PTHR30529:SF1">
    <property type="entry name" value="CYTOCHROME B561 HOMOLOG 2"/>
    <property type="match status" value="1"/>
</dbReference>
<feature type="transmembrane region" description="Helical" evidence="13">
    <location>
        <begin position="87"/>
        <end position="108"/>
    </location>
</feature>
<name>A0ABU8ITY3_9BURK</name>
<keyword evidence="16" id="KW-1185">Reference proteome</keyword>
<proteinExistence type="inferred from homology"/>
<evidence type="ECO:0000259" key="14">
    <source>
        <dbReference type="Pfam" id="PF01292"/>
    </source>
</evidence>
<keyword evidence="7" id="KW-0479">Metal-binding</keyword>
<organism evidence="15 16">
    <name type="scientific">Paraburkholderia bengalensis</name>
    <dbReference type="NCBI Taxonomy" id="2747562"/>
    <lineage>
        <taxon>Bacteria</taxon>
        <taxon>Pseudomonadati</taxon>
        <taxon>Pseudomonadota</taxon>
        <taxon>Betaproteobacteria</taxon>
        <taxon>Burkholderiales</taxon>
        <taxon>Burkholderiaceae</taxon>
        <taxon>Paraburkholderia</taxon>
    </lineage>
</organism>
<evidence type="ECO:0000256" key="2">
    <source>
        <dbReference type="ARBA" id="ARBA00004651"/>
    </source>
</evidence>
<evidence type="ECO:0000256" key="7">
    <source>
        <dbReference type="ARBA" id="ARBA00022723"/>
    </source>
</evidence>
<evidence type="ECO:0000256" key="10">
    <source>
        <dbReference type="ARBA" id="ARBA00023004"/>
    </source>
</evidence>
<keyword evidence="11 13" id="KW-0472">Membrane</keyword>
<dbReference type="RefSeq" id="WP_336599101.1">
    <property type="nucleotide sequence ID" value="NZ_JACFYJ010000027.1"/>
</dbReference>
<evidence type="ECO:0000256" key="3">
    <source>
        <dbReference type="ARBA" id="ARBA00022448"/>
    </source>
</evidence>
<dbReference type="Proteomes" id="UP001386437">
    <property type="component" value="Unassembled WGS sequence"/>
</dbReference>
<dbReference type="SUPFAM" id="SSF81342">
    <property type="entry name" value="Transmembrane di-heme cytochromes"/>
    <property type="match status" value="1"/>
</dbReference>
<evidence type="ECO:0000256" key="9">
    <source>
        <dbReference type="ARBA" id="ARBA00022989"/>
    </source>
</evidence>
<evidence type="ECO:0000256" key="5">
    <source>
        <dbReference type="ARBA" id="ARBA00022617"/>
    </source>
</evidence>
<feature type="domain" description="Cytochrome b561 bacterial/Ni-hydrogenase" evidence="14">
    <location>
        <begin position="9"/>
        <end position="178"/>
    </location>
</feature>
<dbReference type="PANTHER" id="PTHR30529">
    <property type="entry name" value="CYTOCHROME B561"/>
    <property type="match status" value="1"/>
</dbReference>
<sequence>MSKAIEQAYGIPARFFHWITAFLLIVQYAIGILMPDVHRDTKPEGLIAWHLTVGVLIVLVVLLRLVWRAAHGTPAELETIPRHLRMLASVTHWVLYALLVAVPLLGWANASSRGWRVALAGIVPLPPLSQQGSSIGHEAGDIHQLLSWVLLALIGLHVCAAVFHHVVLGDNTLRRMLPRRSQDDI</sequence>
<evidence type="ECO:0000313" key="16">
    <source>
        <dbReference type="Proteomes" id="UP001386437"/>
    </source>
</evidence>
<feature type="transmembrane region" description="Helical" evidence="13">
    <location>
        <begin position="15"/>
        <end position="34"/>
    </location>
</feature>
<evidence type="ECO:0000256" key="8">
    <source>
        <dbReference type="ARBA" id="ARBA00022982"/>
    </source>
</evidence>
<accession>A0ABU8ITY3</accession>
<keyword evidence="8" id="KW-0249">Electron transport</keyword>
<keyword evidence="3" id="KW-0813">Transport</keyword>
<gene>
    <name evidence="15" type="ORF">H3V53_17765</name>
</gene>
<keyword evidence="4" id="KW-1003">Cell membrane</keyword>
<evidence type="ECO:0000313" key="15">
    <source>
        <dbReference type="EMBL" id="MEI5998986.1"/>
    </source>
</evidence>
<comment type="cofactor">
    <cofactor evidence="1">
        <name>heme b</name>
        <dbReference type="ChEBI" id="CHEBI:60344"/>
    </cofactor>
</comment>
<comment type="subcellular location">
    <subcellularLocation>
        <location evidence="2">Cell membrane</location>
        <topology evidence="2">Multi-pass membrane protein</topology>
    </subcellularLocation>
</comment>
<dbReference type="InterPro" id="IPR011577">
    <property type="entry name" value="Cyt_b561_bac/Ni-Hgenase"/>
</dbReference>
<evidence type="ECO:0000256" key="12">
    <source>
        <dbReference type="ARBA" id="ARBA00037975"/>
    </source>
</evidence>
<comment type="similarity">
    <text evidence="12">Belongs to the cytochrome b561 family.</text>
</comment>
<feature type="transmembrane region" description="Helical" evidence="13">
    <location>
        <begin position="145"/>
        <end position="168"/>
    </location>
</feature>
<dbReference type="InterPro" id="IPR016174">
    <property type="entry name" value="Di-haem_cyt_TM"/>
</dbReference>
<protein>
    <submittedName>
        <fullName evidence="15">Cytochrome b</fullName>
    </submittedName>
</protein>